<dbReference type="eggNOG" id="ENOG502QW5C">
    <property type="taxonomic scope" value="Eukaryota"/>
</dbReference>
<dbReference type="InterPro" id="IPR019734">
    <property type="entry name" value="TPR_rpt"/>
</dbReference>
<proteinExistence type="predicted"/>
<feature type="transmembrane region" description="Helical" evidence="4">
    <location>
        <begin position="135"/>
        <end position="157"/>
    </location>
</feature>
<dbReference type="AlphaFoldDB" id="A0A022Q8I1"/>
<dbReference type="GO" id="GO:0009535">
    <property type="term" value="C:chloroplast thylakoid membrane"/>
    <property type="evidence" value="ECO:0000318"/>
    <property type="project" value="GO_Central"/>
</dbReference>
<dbReference type="InterPro" id="IPR013105">
    <property type="entry name" value="TPR_2"/>
</dbReference>
<keyword evidence="4" id="KW-0472">Membrane</keyword>
<evidence type="ECO:0000313" key="5">
    <source>
        <dbReference type="EMBL" id="EYU22855.1"/>
    </source>
</evidence>
<dbReference type="PhylomeDB" id="A0A022Q8I1"/>
<dbReference type="PROSITE" id="PS50293">
    <property type="entry name" value="TPR_REGION"/>
    <property type="match status" value="1"/>
</dbReference>
<dbReference type="OMA" id="VSAYPNM"/>
<dbReference type="InterPro" id="IPR011990">
    <property type="entry name" value="TPR-like_helical_dom_sf"/>
</dbReference>
<sequence>MIIQCSFSPPLQHCFRTAIFIRPRNNPHSPISCAFNEKSLLFFSRKPTKLKFTVPRFSLQVLKKKNESCSSSTLTEVEEASWKVSVGEGVRKGTPLFVSTVLCSSLAWLTPVQTAQASEYVRANAMYEVGEFFELGIQLSYLLLLLALLGAGSFYVIRQVLVRRELDLSAKDLQEQIRSGEANATELFELGAVMLRRKVYPAATKYLRQAIDKWDGDNQDLAQVYNALGVTYVLDEKVEKGIAQFETAVKLQPGYVTAWNNLGDAYEKTNDIKSALRAFEEVVLFDPNNKIARPRRDALKAKVDMYRGVSVKTIKKNKLADKI</sequence>
<dbReference type="Gene3D" id="1.25.40.10">
    <property type="entry name" value="Tetratricopeptide repeat domain"/>
    <property type="match status" value="1"/>
</dbReference>
<evidence type="ECO:0000256" key="1">
    <source>
        <dbReference type="ARBA" id="ARBA00022737"/>
    </source>
</evidence>
<dbReference type="Pfam" id="PF07719">
    <property type="entry name" value="TPR_2"/>
    <property type="match status" value="1"/>
</dbReference>
<dbReference type="SMART" id="SM00028">
    <property type="entry name" value="TPR"/>
    <property type="match status" value="3"/>
</dbReference>
<dbReference type="Pfam" id="PF13181">
    <property type="entry name" value="TPR_8"/>
    <property type="match status" value="1"/>
</dbReference>
<dbReference type="STRING" id="4155.A0A022Q8I1"/>
<gene>
    <name evidence="5" type="ORF">MIMGU_mgv1a010065mg</name>
</gene>
<keyword evidence="2 3" id="KW-0802">TPR repeat</keyword>
<keyword evidence="6" id="KW-1185">Reference proteome</keyword>
<keyword evidence="4" id="KW-0812">Transmembrane</keyword>
<dbReference type="Proteomes" id="UP000030748">
    <property type="component" value="Unassembled WGS sequence"/>
</dbReference>
<evidence type="ECO:0000256" key="2">
    <source>
        <dbReference type="ARBA" id="ARBA00022803"/>
    </source>
</evidence>
<keyword evidence="4" id="KW-1133">Transmembrane helix</keyword>
<evidence type="ECO:0000313" key="6">
    <source>
        <dbReference type="Proteomes" id="UP000030748"/>
    </source>
</evidence>
<feature type="repeat" description="TPR" evidence="3">
    <location>
        <begin position="222"/>
        <end position="255"/>
    </location>
</feature>
<feature type="repeat" description="TPR" evidence="3">
    <location>
        <begin position="256"/>
        <end position="289"/>
    </location>
</feature>
<dbReference type="GO" id="GO:0048564">
    <property type="term" value="P:photosystem I assembly"/>
    <property type="evidence" value="ECO:0000318"/>
    <property type="project" value="GO_Central"/>
</dbReference>
<dbReference type="EMBL" id="KI632191">
    <property type="protein sequence ID" value="EYU22855.1"/>
    <property type="molecule type" value="Genomic_DNA"/>
</dbReference>
<evidence type="ECO:0000256" key="4">
    <source>
        <dbReference type="SAM" id="Phobius"/>
    </source>
</evidence>
<dbReference type="PROSITE" id="PS50005">
    <property type="entry name" value="TPR"/>
    <property type="match status" value="2"/>
</dbReference>
<reference evidence="5 6" key="1">
    <citation type="journal article" date="2013" name="Proc. Natl. Acad. Sci. U.S.A.">
        <title>Fine-scale variation in meiotic recombination in Mimulus inferred from population shotgun sequencing.</title>
        <authorList>
            <person name="Hellsten U."/>
            <person name="Wright K.M."/>
            <person name="Jenkins J."/>
            <person name="Shu S."/>
            <person name="Yuan Y."/>
            <person name="Wessler S.R."/>
            <person name="Schmutz J."/>
            <person name="Willis J.H."/>
            <person name="Rokhsar D.S."/>
        </authorList>
    </citation>
    <scope>NUCLEOTIDE SEQUENCE [LARGE SCALE GENOMIC DNA]</scope>
    <source>
        <strain evidence="6">cv. DUN x IM62</strain>
    </source>
</reference>
<keyword evidence="1" id="KW-0677">Repeat</keyword>
<evidence type="ECO:0000256" key="3">
    <source>
        <dbReference type="PROSITE-ProRule" id="PRU00339"/>
    </source>
</evidence>
<name>A0A022Q8I1_ERYGU</name>
<dbReference type="SUPFAM" id="SSF48452">
    <property type="entry name" value="TPR-like"/>
    <property type="match status" value="1"/>
</dbReference>
<dbReference type="OrthoDB" id="10006023at2759"/>
<dbReference type="KEGG" id="egt:105974274"/>
<protein>
    <submittedName>
        <fullName evidence="5">Uncharacterized protein</fullName>
    </submittedName>
</protein>
<organism evidence="5 6">
    <name type="scientific">Erythranthe guttata</name>
    <name type="common">Yellow monkey flower</name>
    <name type="synonym">Mimulus guttatus</name>
    <dbReference type="NCBI Taxonomy" id="4155"/>
    <lineage>
        <taxon>Eukaryota</taxon>
        <taxon>Viridiplantae</taxon>
        <taxon>Streptophyta</taxon>
        <taxon>Embryophyta</taxon>
        <taxon>Tracheophyta</taxon>
        <taxon>Spermatophyta</taxon>
        <taxon>Magnoliopsida</taxon>
        <taxon>eudicotyledons</taxon>
        <taxon>Gunneridae</taxon>
        <taxon>Pentapetalae</taxon>
        <taxon>asterids</taxon>
        <taxon>lamiids</taxon>
        <taxon>Lamiales</taxon>
        <taxon>Phrymaceae</taxon>
        <taxon>Erythranthe</taxon>
    </lineage>
</organism>
<accession>A0A022Q8I1</accession>